<reference evidence="2 3" key="1">
    <citation type="submission" date="2019-05" db="EMBL/GenBank/DDBJ databases">
        <title>Genomes sequences of two Nocardia cyriacigeorgica environmental isolates, type strains Nocardia asteroides ATCC 19247 and Nocardia cyriacigeorgica DSM 44484.</title>
        <authorList>
            <person name="Vautrin F."/>
            <person name="Bergeron E."/>
            <person name="Dubost A."/>
            <person name="Abrouk D."/>
            <person name="Rodriguez Nava V."/>
            <person name="Pujic P."/>
        </authorList>
    </citation>
    <scope>NUCLEOTIDE SEQUENCE [LARGE SCALE GENOMIC DNA]</scope>
    <source>
        <strain evidence="2 3">EML 446</strain>
    </source>
</reference>
<evidence type="ECO:0008006" key="4">
    <source>
        <dbReference type="Google" id="ProtNLM"/>
    </source>
</evidence>
<dbReference type="SUPFAM" id="SSF50969">
    <property type="entry name" value="YVTN repeat-like/Quinoprotein amine dehydrogenase"/>
    <property type="match status" value="1"/>
</dbReference>
<accession>A0A5R8N8Q9</accession>
<dbReference type="PANTHER" id="PTHR47197:SF3">
    <property type="entry name" value="DIHYDRO-HEME D1 DEHYDROGENASE"/>
    <property type="match status" value="1"/>
</dbReference>
<feature type="region of interest" description="Disordered" evidence="1">
    <location>
        <begin position="25"/>
        <end position="48"/>
    </location>
</feature>
<gene>
    <name evidence="2" type="ORF">FEK34_29685</name>
</gene>
<protein>
    <recommendedName>
        <fullName evidence="4">YncE family protein</fullName>
    </recommendedName>
</protein>
<sequence>MKVRHTPLPAFVLALAIGVTTGCSTEQPDAAGSSQTATSRPVGVAVSTGPRERLTIDTSPSSVELDDSTGEVYVLASNEILVFEQKSNALINRIRVAPGAEDIAFDRVNRTAWVSGSSRSNAPEDRTVNIVDTQTKRVIGSVEVAYPAIAVGVDPLAHRAFVVNRPDDQTKVPDSRAWLTVFDTRTREEITTIDLPFAAYDIDVDPNTHSVLIAGWFNAALLSAQTLAVDRARSVGSASSSLEAVVDPERGRAYVVSDGAMWTISTGTSASVTEREIDWDEGSMAIGPGSTLLVADYENRGLLVIDPETGSILRRVPVDVAPNSIATTPDRRIAYVSSNPDKALSIIRFE</sequence>
<name>A0A5R8N8Q9_9NOCA</name>
<comment type="caution">
    <text evidence="2">The sequence shown here is derived from an EMBL/GenBank/DDBJ whole genome shotgun (WGS) entry which is preliminary data.</text>
</comment>
<dbReference type="RefSeq" id="WP_138453286.1">
    <property type="nucleotide sequence ID" value="NZ_JADLQD010000007.1"/>
</dbReference>
<evidence type="ECO:0000313" key="3">
    <source>
        <dbReference type="Proteomes" id="UP000306378"/>
    </source>
</evidence>
<dbReference type="InterPro" id="IPR051200">
    <property type="entry name" value="Host-pathogen_enzymatic-act"/>
</dbReference>
<proteinExistence type="predicted"/>
<organism evidence="2 3">
    <name type="scientific">Nocardia cyriacigeorgica</name>
    <dbReference type="NCBI Taxonomy" id="135487"/>
    <lineage>
        <taxon>Bacteria</taxon>
        <taxon>Bacillati</taxon>
        <taxon>Actinomycetota</taxon>
        <taxon>Actinomycetes</taxon>
        <taxon>Mycobacteriales</taxon>
        <taxon>Nocardiaceae</taxon>
        <taxon>Nocardia</taxon>
    </lineage>
</organism>
<dbReference type="SUPFAM" id="SSF51004">
    <property type="entry name" value="C-terminal (heme d1) domain of cytochrome cd1-nitrite reductase"/>
    <property type="match status" value="1"/>
</dbReference>
<dbReference type="PROSITE" id="PS51257">
    <property type="entry name" value="PROKAR_LIPOPROTEIN"/>
    <property type="match status" value="1"/>
</dbReference>
<evidence type="ECO:0000313" key="2">
    <source>
        <dbReference type="EMBL" id="TLF72048.1"/>
    </source>
</evidence>
<dbReference type="InterPro" id="IPR011048">
    <property type="entry name" value="Haem_d1_sf"/>
</dbReference>
<dbReference type="AlphaFoldDB" id="A0A5R8N8Q9"/>
<feature type="compositionally biased region" description="Polar residues" evidence="1">
    <location>
        <begin position="25"/>
        <end position="39"/>
    </location>
</feature>
<dbReference type="Gene3D" id="2.130.10.10">
    <property type="entry name" value="YVTN repeat-like/Quinoprotein amine dehydrogenase"/>
    <property type="match status" value="2"/>
</dbReference>
<dbReference type="Proteomes" id="UP000306378">
    <property type="component" value="Unassembled WGS sequence"/>
</dbReference>
<dbReference type="PANTHER" id="PTHR47197">
    <property type="entry name" value="PROTEIN NIRF"/>
    <property type="match status" value="1"/>
</dbReference>
<dbReference type="InterPro" id="IPR011044">
    <property type="entry name" value="Quino_amine_DH_bsu"/>
</dbReference>
<dbReference type="EMBL" id="VBUT01000021">
    <property type="protein sequence ID" value="TLF72048.1"/>
    <property type="molecule type" value="Genomic_DNA"/>
</dbReference>
<dbReference type="InterPro" id="IPR015943">
    <property type="entry name" value="WD40/YVTN_repeat-like_dom_sf"/>
</dbReference>
<evidence type="ECO:0000256" key="1">
    <source>
        <dbReference type="SAM" id="MobiDB-lite"/>
    </source>
</evidence>